<feature type="transmembrane region" description="Helical" evidence="7">
    <location>
        <begin position="170"/>
        <end position="191"/>
    </location>
</feature>
<comment type="caution">
    <text evidence="8">The sequence shown here is derived from an EMBL/GenBank/DDBJ whole genome shotgun (WGS) entry which is preliminary data.</text>
</comment>
<feature type="transmembrane region" description="Helical" evidence="7">
    <location>
        <begin position="445"/>
        <end position="464"/>
    </location>
</feature>
<feature type="transmembrane region" description="Helical" evidence="7">
    <location>
        <begin position="82"/>
        <end position="106"/>
    </location>
</feature>
<evidence type="ECO:0000313" key="9">
    <source>
        <dbReference type="Proteomes" id="UP000481861"/>
    </source>
</evidence>
<keyword evidence="9" id="KW-1185">Reference proteome</keyword>
<evidence type="ECO:0000256" key="3">
    <source>
        <dbReference type="ARBA" id="ARBA00022692"/>
    </source>
</evidence>
<dbReference type="EMBL" id="JAADJZ010000002">
    <property type="protein sequence ID" value="KAF2877610.1"/>
    <property type="molecule type" value="Genomic_DNA"/>
</dbReference>
<name>A0A7C8IM16_9PLEO</name>
<feature type="transmembrane region" description="Helical" evidence="7">
    <location>
        <begin position="400"/>
        <end position="424"/>
    </location>
</feature>
<evidence type="ECO:0000256" key="4">
    <source>
        <dbReference type="ARBA" id="ARBA00022989"/>
    </source>
</evidence>
<keyword evidence="2" id="KW-0813">Transport</keyword>
<dbReference type="GO" id="GO:0016020">
    <property type="term" value="C:membrane"/>
    <property type="evidence" value="ECO:0007669"/>
    <property type="project" value="UniProtKB-SubCell"/>
</dbReference>
<evidence type="ECO:0000256" key="5">
    <source>
        <dbReference type="ARBA" id="ARBA00023136"/>
    </source>
</evidence>
<gene>
    <name evidence="8" type="ORF">BDV95DRAFT_645105</name>
</gene>
<feature type="transmembrane region" description="Helical" evidence="7">
    <location>
        <begin position="239"/>
        <end position="257"/>
    </location>
</feature>
<feature type="transmembrane region" description="Helical" evidence="7">
    <location>
        <begin position="269"/>
        <end position="293"/>
    </location>
</feature>
<proteinExistence type="predicted"/>
<evidence type="ECO:0000256" key="7">
    <source>
        <dbReference type="SAM" id="Phobius"/>
    </source>
</evidence>
<evidence type="ECO:0000256" key="1">
    <source>
        <dbReference type="ARBA" id="ARBA00004141"/>
    </source>
</evidence>
<feature type="transmembrane region" description="Helical" evidence="7">
    <location>
        <begin position="374"/>
        <end position="394"/>
    </location>
</feature>
<keyword evidence="3 7" id="KW-0812">Transmembrane</keyword>
<dbReference type="GO" id="GO:0022857">
    <property type="term" value="F:transmembrane transporter activity"/>
    <property type="evidence" value="ECO:0007669"/>
    <property type="project" value="InterPro"/>
</dbReference>
<dbReference type="OrthoDB" id="3257095at2759"/>
<organism evidence="8 9">
    <name type="scientific">Massariosphaeria phaeospora</name>
    <dbReference type="NCBI Taxonomy" id="100035"/>
    <lineage>
        <taxon>Eukaryota</taxon>
        <taxon>Fungi</taxon>
        <taxon>Dikarya</taxon>
        <taxon>Ascomycota</taxon>
        <taxon>Pezizomycotina</taxon>
        <taxon>Dothideomycetes</taxon>
        <taxon>Pleosporomycetidae</taxon>
        <taxon>Pleosporales</taxon>
        <taxon>Pleosporales incertae sedis</taxon>
        <taxon>Massariosphaeria</taxon>
    </lineage>
</organism>
<keyword evidence="5 7" id="KW-0472">Membrane</keyword>
<keyword evidence="4 7" id="KW-1133">Transmembrane helix</keyword>
<feature type="transmembrane region" description="Helical" evidence="7">
    <location>
        <begin position="476"/>
        <end position="496"/>
    </location>
</feature>
<dbReference type="AlphaFoldDB" id="A0A7C8IM16"/>
<accession>A0A7C8IM16</accession>
<feature type="transmembrane region" description="Helical" evidence="7">
    <location>
        <begin position="127"/>
        <end position="150"/>
    </location>
</feature>
<comment type="subcellular location">
    <subcellularLocation>
        <location evidence="1">Membrane</location>
        <topology evidence="1">Multi-pass membrane protein</topology>
    </subcellularLocation>
</comment>
<feature type="transmembrane region" description="Helical" evidence="7">
    <location>
        <begin position="45"/>
        <end position="62"/>
    </location>
</feature>
<evidence type="ECO:0000256" key="2">
    <source>
        <dbReference type="ARBA" id="ARBA00022448"/>
    </source>
</evidence>
<protein>
    <submittedName>
        <fullName evidence="8">Amino acid/polyamine transporter I</fullName>
    </submittedName>
</protein>
<feature type="region of interest" description="Disordered" evidence="6">
    <location>
        <begin position="1"/>
        <end position="22"/>
    </location>
</feature>
<evidence type="ECO:0000256" key="6">
    <source>
        <dbReference type="SAM" id="MobiDB-lite"/>
    </source>
</evidence>
<evidence type="ECO:0000313" key="8">
    <source>
        <dbReference type="EMBL" id="KAF2877610.1"/>
    </source>
</evidence>
<dbReference type="InterPro" id="IPR002293">
    <property type="entry name" value="AA/rel_permease1"/>
</dbReference>
<dbReference type="Gene3D" id="1.20.1740.10">
    <property type="entry name" value="Amino acid/polyamine transporter I"/>
    <property type="match status" value="1"/>
</dbReference>
<sequence>MKNVEEFQLSGNGDTTGYDPNVSSYKSNDEQVLAHFGKRQQLKRNFSLISVLGLGSTLMLTWEGSIVGIQPLLINGGPTGAIAAFPVVMTGVSIQVLVMAEMASMIPLAGGEYNWVAILSPPQLSNFLSYTTGWILTIAWQAACASVTWLNSSIILAIVSANYPTYQMKLWHGTMIFYAIVAVSILVNTYLGRIFSSLEAVAFVLHIVGFFVILIVIIYLAPKTDTSVVFGTFINGGNFSHDVLSAIIGAVSMMYSFNAEEIKDATVTIPRAMIITVLLNGITGWAMLIAMVYCMGPVEDVLTYSFGFPYIPIFQSITNSKGGATTVTCIILMISIPGSIGFFATASRMLWAFAREDGVPFSRQISTVEPRTALPIYPIAVTVTISLLLALINLGSTTAFNALSGLTVAGFYSAFIVSASVMLYRRLTVAPSDIAWGPFRLGKAGVPLTIIALVYSFVGWFFSFWPPVSVVTVKSFNWSLVVYCGTMITAMGWWTFRARFTYIGPRLEAGICDGGDRSV</sequence>
<dbReference type="PANTHER" id="PTHR45649">
    <property type="entry name" value="AMINO-ACID PERMEASE BAT1"/>
    <property type="match status" value="1"/>
</dbReference>
<dbReference type="PIRSF" id="PIRSF006060">
    <property type="entry name" value="AA_transporter"/>
    <property type="match status" value="1"/>
</dbReference>
<feature type="transmembrane region" description="Helical" evidence="7">
    <location>
        <begin position="330"/>
        <end position="353"/>
    </location>
</feature>
<dbReference type="PANTHER" id="PTHR45649:SF1">
    <property type="entry name" value="TRANSPORTER, PUTATIVE (EUROFUNG)-RELATED"/>
    <property type="match status" value="1"/>
</dbReference>
<feature type="transmembrane region" description="Helical" evidence="7">
    <location>
        <begin position="198"/>
        <end position="219"/>
    </location>
</feature>
<reference evidence="8 9" key="1">
    <citation type="submission" date="2020-01" db="EMBL/GenBank/DDBJ databases">
        <authorList>
            <consortium name="DOE Joint Genome Institute"/>
            <person name="Haridas S."/>
            <person name="Albert R."/>
            <person name="Binder M."/>
            <person name="Bloem J."/>
            <person name="Labutti K."/>
            <person name="Salamov A."/>
            <person name="Andreopoulos B."/>
            <person name="Baker S.E."/>
            <person name="Barry K."/>
            <person name="Bills G."/>
            <person name="Bluhm B.H."/>
            <person name="Cannon C."/>
            <person name="Castanera R."/>
            <person name="Culley D.E."/>
            <person name="Daum C."/>
            <person name="Ezra D."/>
            <person name="Gonzalez J.B."/>
            <person name="Henrissat B."/>
            <person name="Kuo A."/>
            <person name="Liang C."/>
            <person name="Lipzen A."/>
            <person name="Lutzoni F."/>
            <person name="Magnuson J."/>
            <person name="Mondo S."/>
            <person name="Nolan M."/>
            <person name="Ohm R."/>
            <person name="Pangilinan J."/>
            <person name="Park H.-J.H."/>
            <person name="Ramirez L."/>
            <person name="Alfaro M."/>
            <person name="Sun H."/>
            <person name="Tritt A."/>
            <person name="Yoshinaga Y."/>
            <person name="Zwiers L.-H.L."/>
            <person name="Turgeon B.G."/>
            <person name="Goodwin S.B."/>
            <person name="Spatafora J.W."/>
            <person name="Crous P.W."/>
            <person name="Grigoriev I.V."/>
        </authorList>
    </citation>
    <scope>NUCLEOTIDE SEQUENCE [LARGE SCALE GENOMIC DNA]</scope>
    <source>
        <strain evidence="8 9">CBS 611.86</strain>
    </source>
</reference>
<dbReference type="Pfam" id="PF13520">
    <property type="entry name" value="AA_permease_2"/>
    <property type="match status" value="1"/>
</dbReference>
<dbReference type="Proteomes" id="UP000481861">
    <property type="component" value="Unassembled WGS sequence"/>
</dbReference>